<dbReference type="Gene3D" id="3.30.300.30">
    <property type="match status" value="1"/>
</dbReference>
<evidence type="ECO:0000259" key="3">
    <source>
        <dbReference type="PROSITE" id="PS50075"/>
    </source>
</evidence>
<dbReference type="InterPro" id="IPR009081">
    <property type="entry name" value="PP-bd_ACP"/>
</dbReference>
<evidence type="ECO:0000256" key="2">
    <source>
        <dbReference type="ARBA" id="ARBA00022553"/>
    </source>
</evidence>
<name>A0A369ALD2_9FIRM</name>
<accession>A0A369ALD2</accession>
<dbReference type="AlphaFoldDB" id="A0A369ALD2"/>
<organism evidence="4 5">
    <name type="scientific">Anaerobacterium chartisolvens</name>
    <dbReference type="NCBI Taxonomy" id="1297424"/>
    <lineage>
        <taxon>Bacteria</taxon>
        <taxon>Bacillati</taxon>
        <taxon>Bacillota</taxon>
        <taxon>Clostridia</taxon>
        <taxon>Eubacteriales</taxon>
        <taxon>Oscillospiraceae</taxon>
        <taxon>Anaerobacterium</taxon>
    </lineage>
</organism>
<dbReference type="FunFam" id="2.30.38.10:FF:000001">
    <property type="entry name" value="Non-ribosomal peptide synthetase PvdI"/>
    <property type="match status" value="1"/>
</dbReference>
<dbReference type="OrthoDB" id="9778383at2"/>
<dbReference type="InterPro" id="IPR042099">
    <property type="entry name" value="ANL_N_sf"/>
</dbReference>
<gene>
    <name evidence="4" type="ORF">DFR58_1381</name>
</gene>
<proteinExistence type="predicted"/>
<dbReference type="CDD" id="cd05930">
    <property type="entry name" value="A_NRPS"/>
    <property type="match status" value="1"/>
</dbReference>
<dbReference type="PANTHER" id="PTHR45527:SF1">
    <property type="entry name" value="FATTY ACID SYNTHASE"/>
    <property type="match status" value="1"/>
</dbReference>
<evidence type="ECO:0000256" key="1">
    <source>
        <dbReference type="ARBA" id="ARBA00022450"/>
    </source>
</evidence>
<dbReference type="Pfam" id="PF13193">
    <property type="entry name" value="AMP-binding_C"/>
    <property type="match status" value="1"/>
</dbReference>
<protein>
    <submittedName>
        <fullName evidence="4">Phosphopantetheine binding protein</fullName>
    </submittedName>
</protein>
<dbReference type="Pfam" id="PF00501">
    <property type="entry name" value="AMP-binding"/>
    <property type="match status" value="1"/>
</dbReference>
<dbReference type="Gene3D" id="1.10.1200.10">
    <property type="entry name" value="ACP-like"/>
    <property type="match status" value="1"/>
</dbReference>
<dbReference type="InterPro" id="IPR000873">
    <property type="entry name" value="AMP-dep_synth/lig_dom"/>
</dbReference>
<evidence type="ECO:0000313" key="5">
    <source>
        <dbReference type="Proteomes" id="UP000253034"/>
    </source>
</evidence>
<dbReference type="InterPro" id="IPR025110">
    <property type="entry name" value="AMP-bd_C"/>
</dbReference>
<sequence length="713" mass="81334">VIDINKVDMLQMTPSRMQLLLTGSSSLSCLKGLRTVMIGGEAVPESLVSELRKHTEAEIYNMYGPTETTVWSSVSLLDAKRPVDIGSAIANTRIYILDAHGRLKPVGVHGELCISGDGVARGYLGRRELTEQKFLPDPFFEGERMYRTGDLAKYLPDGRLQCLGRIDQQVKIRGYRIEPEEIEARILELENIKEAVVAVGENAGSGKYLCAYFVSDRKISSAELKQSLENKLPNYMIPSFFIQLDGLPLTPNGKVNRSALPKPTEGIKAEDGYEKPESEIERRLALIWENVLGIKGIGVNNDFFDVGGNSLLIIKLETELEKQGFFIDNASIFKYRTIRKMALFIQGDSVENASVQNAGSTAMPREEESDSEMHENTKIIKGIEPFNEIFYKNCFYNSAFPVAIHFGIGVMPFLANDILVYNYSHGKAKMKLSTDYIPREPITDIMERCGIRMDKCQYGGSITDNIEESIDRGKPVVLWVDCYYAPIRKDMYLKRHLEHTWLVYGYNKTKRIFNIIEHIHMENLNYEKQLISYDELTTSHNGFMENFFSGEDEELFPCCGFEFAQRDNTGHYTKDFKLNALNSRELVLHHLEGLKLFREDYRDTVLREETLKDSAEEFTQGINDIISSKRVERYKLVGMLGENSPVLDLIDAVIKSWTDIRRVVAKYMYSSVYRESAILSSIQKLEELCFLEEQYVNFLCGLDQKDSVLVKHH</sequence>
<feature type="non-terminal residue" evidence="4">
    <location>
        <position position="1"/>
    </location>
</feature>
<dbReference type="GO" id="GO:0031177">
    <property type="term" value="F:phosphopantetheine binding"/>
    <property type="evidence" value="ECO:0007669"/>
    <property type="project" value="TreeGrafter"/>
</dbReference>
<comment type="caution">
    <text evidence="4">The sequence shown here is derived from an EMBL/GenBank/DDBJ whole genome shotgun (WGS) entry which is preliminary data.</text>
</comment>
<dbReference type="InterPro" id="IPR026935">
    <property type="entry name" value="BtrH_N"/>
</dbReference>
<dbReference type="PANTHER" id="PTHR45527">
    <property type="entry name" value="NONRIBOSOMAL PEPTIDE SYNTHETASE"/>
    <property type="match status" value="1"/>
</dbReference>
<dbReference type="Pfam" id="PF00550">
    <property type="entry name" value="PP-binding"/>
    <property type="match status" value="1"/>
</dbReference>
<feature type="domain" description="Carrier" evidence="3">
    <location>
        <begin position="275"/>
        <end position="349"/>
    </location>
</feature>
<dbReference type="GO" id="GO:0044550">
    <property type="term" value="P:secondary metabolite biosynthetic process"/>
    <property type="evidence" value="ECO:0007669"/>
    <property type="project" value="TreeGrafter"/>
</dbReference>
<reference evidence="4 5" key="1">
    <citation type="submission" date="2018-07" db="EMBL/GenBank/DDBJ databases">
        <title>Genomic Encyclopedia of Type Strains, Phase IV (KMG-IV): sequencing the most valuable type-strain genomes for metagenomic binning, comparative biology and taxonomic classification.</title>
        <authorList>
            <person name="Goeker M."/>
        </authorList>
    </citation>
    <scope>NUCLEOTIDE SEQUENCE [LARGE SCALE GENOMIC DNA]</scope>
    <source>
        <strain evidence="4 5">DSM 27016</strain>
    </source>
</reference>
<dbReference type="FunFam" id="3.30.300.30:FF:000010">
    <property type="entry name" value="Enterobactin synthetase component F"/>
    <property type="match status" value="1"/>
</dbReference>
<keyword evidence="5" id="KW-1185">Reference proteome</keyword>
<dbReference type="RefSeq" id="WP_147273219.1">
    <property type="nucleotide sequence ID" value="NZ_QPJT01000038.1"/>
</dbReference>
<dbReference type="SUPFAM" id="SSF56801">
    <property type="entry name" value="Acetyl-CoA synthetase-like"/>
    <property type="match status" value="1"/>
</dbReference>
<dbReference type="Gene3D" id="3.90.70.10">
    <property type="entry name" value="Cysteine proteinases"/>
    <property type="match status" value="1"/>
</dbReference>
<dbReference type="Gene3D" id="3.40.50.12780">
    <property type="entry name" value="N-terminal domain of ligase-like"/>
    <property type="match status" value="1"/>
</dbReference>
<dbReference type="InterPro" id="IPR045851">
    <property type="entry name" value="AMP-bd_C_sf"/>
</dbReference>
<dbReference type="Proteomes" id="UP000253034">
    <property type="component" value="Unassembled WGS sequence"/>
</dbReference>
<keyword evidence="1" id="KW-0596">Phosphopantetheine</keyword>
<dbReference type="GO" id="GO:0005737">
    <property type="term" value="C:cytoplasm"/>
    <property type="evidence" value="ECO:0007669"/>
    <property type="project" value="TreeGrafter"/>
</dbReference>
<dbReference type="GO" id="GO:0043041">
    <property type="term" value="P:amino acid activation for nonribosomal peptide biosynthetic process"/>
    <property type="evidence" value="ECO:0007669"/>
    <property type="project" value="TreeGrafter"/>
</dbReference>
<keyword evidence="2" id="KW-0597">Phosphoprotein</keyword>
<dbReference type="InterPro" id="IPR036736">
    <property type="entry name" value="ACP-like_sf"/>
</dbReference>
<dbReference type="EMBL" id="QPJT01000038">
    <property type="protein sequence ID" value="RCX09096.1"/>
    <property type="molecule type" value="Genomic_DNA"/>
</dbReference>
<dbReference type="Pfam" id="PF14399">
    <property type="entry name" value="BtrH_N"/>
    <property type="match status" value="1"/>
</dbReference>
<dbReference type="PROSITE" id="PS50075">
    <property type="entry name" value="CARRIER"/>
    <property type="match status" value="1"/>
</dbReference>
<evidence type="ECO:0000313" key="4">
    <source>
        <dbReference type="EMBL" id="RCX09096.1"/>
    </source>
</evidence>
<dbReference type="SUPFAM" id="SSF47336">
    <property type="entry name" value="ACP-like"/>
    <property type="match status" value="1"/>
</dbReference>